<dbReference type="SUPFAM" id="SSF51126">
    <property type="entry name" value="Pectin lyase-like"/>
    <property type="match status" value="2"/>
</dbReference>
<dbReference type="Pfam" id="PF05860">
    <property type="entry name" value="TPS"/>
    <property type="match status" value="1"/>
</dbReference>
<dbReference type="NCBIfam" id="TIGR01901">
    <property type="entry name" value="adhes_NPXG"/>
    <property type="match status" value="1"/>
</dbReference>
<dbReference type="Proteomes" id="UP001199525">
    <property type="component" value="Unassembled WGS sequence"/>
</dbReference>
<evidence type="ECO:0000313" key="3">
    <source>
        <dbReference type="Proteomes" id="UP001199525"/>
    </source>
</evidence>
<organism evidence="2 3">
    <name type="scientific">Nostoc favosum CHAB5714</name>
    <dbReference type="NCBI Taxonomy" id="2780399"/>
    <lineage>
        <taxon>Bacteria</taxon>
        <taxon>Bacillati</taxon>
        <taxon>Cyanobacteriota</taxon>
        <taxon>Cyanophyceae</taxon>
        <taxon>Nostocales</taxon>
        <taxon>Nostocaceae</taxon>
        <taxon>Nostoc</taxon>
        <taxon>Nostoc favosum</taxon>
    </lineage>
</organism>
<dbReference type="InterPro" id="IPR011050">
    <property type="entry name" value="Pectin_lyase_fold/virulence"/>
</dbReference>
<proteinExistence type="predicted"/>
<accession>A0ABS8IGB8</accession>
<dbReference type="RefSeq" id="WP_229488665.1">
    <property type="nucleotide sequence ID" value="NZ_JAIVFQ010000068.1"/>
</dbReference>
<comment type="caution">
    <text evidence="2">The sequence shown here is derived from an EMBL/GenBank/DDBJ whole genome shotgun (WGS) entry which is preliminary data.</text>
</comment>
<dbReference type="Gene3D" id="2.160.20.10">
    <property type="entry name" value="Single-stranded right-handed beta-helix, Pectin lyase-like"/>
    <property type="match status" value="2"/>
</dbReference>
<evidence type="ECO:0000259" key="1">
    <source>
        <dbReference type="SMART" id="SM00912"/>
    </source>
</evidence>
<dbReference type="EMBL" id="JAIVFQ010000068">
    <property type="protein sequence ID" value="MCC5603138.1"/>
    <property type="molecule type" value="Genomic_DNA"/>
</dbReference>
<gene>
    <name evidence="2" type="ORF">LC586_29070</name>
</gene>
<protein>
    <submittedName>
        <fullName evidence="2">Filamentous hemagglutinin N-terminal domain-containing protein</fullName>
    </submittedName>
</protein>
<dbReference type="SMART" id="SM00912">
    <property type="entry name" value="Haemagg_act"/>
    <property type="match status" value="1"/>
</dbReference>
<dbReference type="InterPro" id="IPR008638">
    <property type="entry name" value="FhaB/CdiA-like_TPS"/>
</dbReference>
<keyword evidence="3" id="KW-1185">Reference proteome</keyword>
<reference evidence="2 3" key="1">
    <citation type="journal article" date="2021" name="Microorganisms">
        <title>Genome Evolution of Filamentous Cyanobacterium Nostoc Species: From Facultative Symbiosis to Free Living.</title>
        <authorList>
            <person name="Huo D."/>
            <person name="Li H."/>
            <person name="Cai F."/>
            <person name="Guo X."/>
            <person name="Qiao Z."/>
            <person name="Wang W."/>
            <person name="Yu G."/>
            <person name="Li R."/>
        </authorList>
    </citation>
    <scope>NUCLEOTIDE SEQUENCE [LARGE SCALE GENOMIC DNA]</scope>
    <source>
        <strain evidence="2 3">CHAB 5714</strain>
    </source>
</reference>
<feature type="domain" description="Filamentous haemagglutinin FhaB/tRNA nuclease CdiA-like TPS" evidence="1">
    <location>
        <begin position="38"/>
        <end position="151"/>
    </location>
</feature>
<evidence type="ECO:0000313" key="2">
    <source>
        <dbReference type="EMBL" id="MCC5603138.1"/>
    </source>
</evidence>
<name>A0ABS8IGB8_9NOSO</name>
<sequence>MSLRSWFDRGWHLGLPGLVILVGAIGIGGGDRTSAQITPDSSVGTQVERIDNTTLDITGGTTVGNTNLFHSFSNFSITSQEVVNFQNAPTINNILVRVTGANPSDIQGELQAQGKANLFLMNPNGIIFGANTYLNIGGSFIGTTANAIQFPGGGEFSMTSPVNPLNPLLRVNPSAFLFNQIPSQPVKPIQVNEAILFVPESQSLVLLGGDVNLERAILYAPDGRIEFGGLAGAGTVGLNIDNNNFRLSFPESVARADVSFTNFTTVSASGEGGGGIQIQGRRVTFDSSEIAVNALVSKSGGTLGVNASESVELLGGSRLLTETTNSGTAGDLRIETERLIVQDGSQISASTSPQSTGGGGTLFVNARDSIQLIGTSPIIEGEKPIPSGLFTVTQGDGNAGELRIQTGKLIVQDGAQVSANTRSQGQGGTLSVTADSIQLIGTSAIGKPSGLFVGTIATGDAGNLNIETGQLIVQNGARISASTESTGQGGTLSVNARDSIQLIGTNGDNRSGLFVETKATGDAGNLNIETGQLIVQNGARISASTESTGEGGSIIVKAEELNVLNNADITVSSQGTNKAGDLEITARSIKLDNQGKLIGQAKSGDGGNITLNLQDLLLLRRESEISTSAGRDTKGDGGNGGNITINVPDGFIVTQPNENSDITANAYDGKGGIVKINATKIFGIAPLTTEDLKKLRPTDSDPRELQTNDITAISQTRPDLSGIVEINTLDVDPSQGLINLPAVPVDTQVAQACQALTAQNQSSFTITGRGGLPPNPRTEPLTPDAVQLDWVTLNSKGENRVSTNSNQANSSSPAPIVEAQGWVINAKGEVVLTANAPNALPHSSWLNPASCF</sequence>
<dbReference type="InterPro" id="IPR012334">
    <property type="entry name" value="Pectin_lyas_fold"/>
</dbReference>